<gene>
    <name evidence="1" type="ORF">AVEN_20505_1</name>
</gene>
<sequence length="143" mass="15968">MRTISIGRLPIRNLPKILICLVALLLSLRIKDNIIFSSYRPPWGRLKPLEGSSPGGDRGMPLQVLVGGRRDPSADQQVEVQLLGAMVFSFSMMSQCPDTELSPNHIFDCPAILRTWQGVCFSPAEELYSDKIGQYYLIMVLSD</sequence>
<dbReference type="OrthoDB" id="6562203at2759"/>
<keyword evidence="2" id="KW-1185">Reference proteome</keyword>
<organism evidence="1 2">
    <name type="scientific">Araneus ventricosus</name>
    <name type="common">Orbweaver spider</name>
    <name type="synonym">Epeira ventricosa</name>
    <dbReference type="NCBI Taxonomy" id="182803"/>
    <lineage>
        <taxon>Eukaryota</taxon>
        <taxon>Metazoa</taxon>
        <taxon>Ecdysozoa</taxon>
        <taxon>Arthropoda</taxon>
        <taxon>Chelicerata</taxon>
        <taxon>Arachnida</taxon>
        <taxon>Araneae</taxon>
        <taxon>Araneomorphae</taxon>
        <taxon>Entelegynae</taxon>
        <taxon>Araneoidea</taxon>
        <taxon>Araneidae</taxon>
        <taxon>Araneus</taxon>
    </lineage>
</organism>
<dbReference type="AlphaFoldDB" id="A0A4Y2HXQ1"/>
<evidence type="ECO:0000313" key="1">
    <source>
        <dbReference type="EMBL" id="GBM70201.1"/>
    </source>
</evidence>
<comment type="caution">
    <text evidence="1">The sequence shown here is derived from an EMBL/GenBank/DDBJ whole genome shotgun (WGS) entry which is preliminary data.</text>
</comment>
<evidence type="ECO:0000313" key="2">
    <source>
        <dbReference type="Proteomes" id="UP000499080"/>
    </source>
</evidence>
<dbReference type="EMBL" id="BGPR01002236">
    <property type="protein sequence ID" value="GBM70201.1"/>
    <property type="molecule type" value="Genomic_DNA"/>
</dbReference>
<accession>A0A4Y2HXQ1</accession>
<proteinExistence type="predicted"/>
<dbReference type="Proteomes" id="UP000499080">
    <property type="component" value="Unassembled WGS sequence"/>
</dbReference>
<reference evidence="1 2" key="1">
    <citation type="journal article" date="2019" name="Sci. Rep.">
        <title>Orb-weaving spider Araneus ventricosus genome elucidates the spidroin gene catalogue.</title>
        <authorList>
            <person name="Kono N."/>
            <person name="Nakamura H."/>
            <person name="Ohtoshi R."/>
            <person name="Moran D.A.P."/>
            <person name="Shinohara A."/>
            <person name="Yoshida Y."/>
            <person name="Fujiwara M."/>
            <person name="Mori M."/>
            <person name="Tomita M."/>
            <person name="Arakawa K."/>
        </authorList>
    </citation>
    <scope>NUCLEOTIDE SEQUENCE [LARGE SCALE GENOMIC DNA]</scope>
</reference>
<protein>
    <submittedName>
        <fullName evidence="1">Uncharacterized protein</fullName>
    </submittedName>
</protein>
<name>A0A4Y2HXQ1_ARAVE</name>